<dbReference type="Pfam" id="PF13966">
    <property type="entry name" value="zf-RVT"/>
    <property type="match status" value="1"/>
</dbReference>
<dbReference type="CDD" id="cd06222">
    <property type="entry name" value="RNase_H_like"/>
    <property type="match status" value="1"/>
</dbReference>
<dbReference type="PANTHER" id="PTHR47723:SF19">
    <property type="entry name" value="POLYNUCLEOTIDYL TRANSFERASE, RIBONUCLEASE H-LIKE SUPERFAMILY PROTEIN"/>
    <property type="match status" value="1"/>
</dbReference>
<dbReference type="InterPro" id="IPR026960">
    <property type="entry name" value="RVT-Znf"/>
</dbReference>
<dbReference type="Pfam" id="PF13456">
    <property type="entry name" value="RVT_3"/>
    <property type="match status" value="1"/>
</dbReference>
<evidence type="ECO:0000313" key="3">
    <source>
        <dbReference type="EMBL" id="KAE8707210.1"/>
    </source>
</evidence>
<dbReference type="EMBL" id="VEPZ02000965">
    <property type="protein sequence ID" value="KAE8707210.1"/>
    <property type="molecule type" value="Genomic_DNA"/>
</dbReference>
<dbReference type="PANTHER" id="PTHR47723">
    <property type="entry name" value="OS05G0353850 PROTEIN"/>
    <property type="match status" value="1"/>
</dbReference>
<dbReference type="Proteomes" id="UP000436088">
    <property type="component" value="Unassembled WGS sequence"/>
</dbReference>
<dbReference type="GO" id="GO:0004523">
    <property type="term" value="F:RNA-DNA hybrid ribonuclease activity"/>
    <property type="evidence" value="ECO:0007669"/>
    <property type="project" value="InterPro"/>
</dbReference>
<organism evidence="3 4">
    <name type="scientific">Hibiscus syriacus</name>
    <name type="common">Rose of Sharon</name>
    <dbReference type="NCBI Taxonomy" id="106335"/>
    <lineage>
        <taxon>Eukaryota</taxon>
        <taxon>Viridiplantae</taxon>
        <taxon>Streptophyta</taxon>
        <taxon>Embryophyta</taxon>
        <taxon>Tracheophyta</taxon>
        <taxon>Spermatophyta</taxon>
        <taxon>Magnoliopsida</taxon>
        <taxon>eudicotyledons</taxon>
        <taxon>Gunneridae</taxon>
        <taxon>Pentapetalae</taxon>
        <taxon>rosids</taxon>
        <taxon>malvids</taxon>
        <taxon>Malvales</taxon>
        <taxon>Malvaceae</taxon>
        <taxon>Malvoideae</taxon>
        <taxon>Hibiscus</taxon>
    </lineage>
</organism>
<evidence type="ECO:0000259" key="1">
    <source>
        <dbReference type="Pfam" id="PF13456"/>
    </source>
</evidence>
<keyword evidence="4" id="KW-1185">Reference proteome</keyword>
<gene>
    <name evidence="3" type="ORF">F3Y22_tig00110386pilonHSYRG00026</name>
</gene>
<evidence type="ECO:0000313" key="4">
    <source>
        <dbReference type="Proteomes" id="UP000436088"/>
    </source>
</evidence>
<dbReference type="InterPro" id="IPR044730">
    <property type="entry name" value="RNase_H-like_dom_plant"/>
</dbReference>
<sequence>MVGQNGEWKWENFDNQLPHEILLRIAAVKPPNISFQEDSIGWNGQPDKKFTVKAAYNTRLQETRGEDEAIWNLIAKYRGIHRIRTFLWLTGREALLTNSERFKRHLASKARSGICGDAWEDTDHVLRKCINATEIWKSLIKEELLQEFMSMHMKEWILSNIENKKQRGTQAPIRQQERKETRWKPPPKGWLKLNIDGARNIMAGNATCGGVVRNDEGKWITGIFKFIGTCTALEAELWGTLEGLDEVWNQGARKVILETDIGEVKQIL</sequence>
<proteinExistence type="predicted"/>
<feature type="domain" description="Reverse transcriptase zinc-binding" evidence="2">
    <location>
        <begin position="50"/>
        <end position="136"/>
    </location>
</feature>
<reference evidence="3" key="1">
    <citation type="submission" date="2019-09" db="EMBL/GenBank/DDBJ databases">
        <title>Draft genome information of white flower Hibiscus syriacus.</title>
        <authorList>
            <person name="Kim Y.-M."/>
        </authorList>
    </citation>
    <scope>NUCLEOTIDE SEQUENCE [LARGE SCALE GENOMIC DNA]</scope>
    <source>
        <strain evidence="3">YM2019G1</strain>
    </source>
</reference>
<comment type="caution">
    <text evidence="3">The sequence shown here is derived from an EMBL/GenBank/DDBJ whole genome shotgun (WGS) entry which is preliminary data.</text>
</comment>
<dbReference type="InterPro" id="IPR012337">
    <property type="entry name" value="RNaseH-like_sf"/>
</dbReference>
<feature type="domain" description="RNase H type-1" evidence="1">
    <location>
        <begin position="194"/>
        <end position="266"/>
    </location>
</feature>
<dbReference type="SUPFAM" id="SSF53098">
    <property type="entry name" value="Ribonuclease H-like"/>
    <property type="match status" value="1"/>
</dbReference>
<dbReference type="GO" id="GO:0003676">
    <property type="term" value="F:nucleic acid binding"/>
    <property type="evidence" value="ECO:0007669"/>
    <property type="project" value="InterPro"/>
</dbReference>
<dbReference type="InterPro" id="IPR036397">
    <property type="entry name" value="RNaseH_sf"/>
</dbReference>
<accession>A0A6A3ARB0</accession>
<name>A0A6A3ARB0_HIBSY</name>
<dbReference type="InterPro" id="IPR053151">
    <property type="entry name" value="RNase_H-like"/>
</dbReference>
<protein>
    <recommendedName>
        <fullName evidence="5">RNase H type-1 domain-containing protein</fullName>
    </recommendedName>
</protein>
<dbReference type="Gene3D" id="3.30.420.10">
    <property type="entry name" value="Ribonuclease H-like superfamily/Ribonuclease H"/>
    <property type="match status" value="1"/>
</dbReference>
<dbReference type="InterPro" id="IPR002156">
    <property type="entry name" value="RNaseH_domain"/>
</dbReference>
<evidence type="ECO:0000259" key="2">
    <source>
        <dbReference type="Pfam" id="PF13966"/>
    </source>
</evidence>
<dbReference type="AlphaFoldDB" id="A0A6A3ARB0"/>
<evidence type="ECO:0008006" key="5">
    <source>
        <dbReference type="Google" id="ProtNLM"/>
    </source>
</evidence>